<evidence type="ECO:0000256" key="4">
    <source>
        <dbReference type="ARBA" id="ARBA00022475"/>
    </source>
</evidence>
<dbReference type="RefSeq" id="WP_260905071.1">
    <property type="nucleotide sequence ID" value="NZ_JAOCZP010000005.1"/>
</dbReference>
<keyword evidence="3" id="KW-0813">Transport</keyword>
<name>A0ABT2LTZ7_9HYPH</name>
<dbReference type="PANTHER" id="PTHR30161">
    <property type="entry name" value="FLAGELLAR EXPORT PROTEIN, MEMBRANE FLHA SUBUNIT-RELATED"/>
    <property type="match status" value="1"/>
</dbReference>
<sequence>MLDRITPVLANLSRRSDLVIASLMLVAVTMMLIPLPTWLVDILITANIAVSVLILLAAFYIAHPLQFSSLPSVILIATLFRLSITITTTRLILLQADAGQVVTAFGDFVVGGSLAVGLVIFLIITVAQFVVIAKGSERVAEVAARFTLDAMPGKQMSIDAELRNGDIDQAEARRLRRRLEHESQLYGAMDGAMKFVKGDVIAGIVIIAVNLIGGFAIGTLQHGMSIAQAMHTYSLLTVGDGLVAQIPALLVAVASGTMITRVTGGDDQSDLGRQITGQLLRDGRTLTSGAVILIALSLVPGFPSAVFLVLGIAMGAGAYGLYRKSRNEEIVDLTPLSTSAPAQARDNGIDALETREQLALPLLHRVVVRLGRDLGELVSSTDFAKESQRVHQDILEDLGIETPAIALHIDDKLDPQRVRMDLEGAPILTVDIPADRVLLEADPSHLDLLDIAYEEGSPIAGWRKPIWVEKSHTPQLDEARLLFLWPIEIVCRSAEHALRSYANHFIGIQETRRLLSSLEGDYADLVREAQEMVPLQKISEVLRRLVAENIPIGNLRIILEALVEWGQREKEPALLTEHVRIALKRQITFRLADRNNIIAAYVLQPSAEEALRAAVKNTPGGGSVNMADNGVQFIVEQIERALSKTAADAAPVVLTAMDVRRHMRNLLMQRQINLPVLSYQELAHEFHVQPLATITSRQRDAGTRPQPKSLPAAHTPATQS</sequence>
<dbReference type="InterPro" id="IPR042196">
    <property type="entry name" value="FHIPEP_4"/>
</dbReference>
<comment type="subcellular location">
    <subcellularLocation>
        <location evidence="1">Cell inner membrane</location>
        <topology evidence="1">Multi-pass membrane protein</topology>
    </subcellularLocation>
</comment>
<feature type="transmembrane region" description="Helical" evidence="10">
    <location>
        <begin position="18"/>
        <end position="36"/>
    </location>
</feature>
<dbReference type="Gene3D" id="1.10.8.540">
    <property type="entry name" value="FHIPEP family, domain 3"/>
    <property type="match status" value="1"/>
</dbReference>
<feature type="transmembrane region" description="Helical" evidence="10">
    <location>
        <begin position="73"/>
        <end position="96"/>
    </location>
</feature>
<dbReference type="InterPro" id="IPR042193">
    <property type="entry name" value="FHIPEP_3"/>
</dbReference>
<keyword evidence="8 10" id="KW-0472">Membrane</keyword>
<evidence type="ECO:0000256" key="2">
    <source>
        <dbReference type="ARBA" id="ARBA00008835"/>
    </source>
</evidence>
<dbReference type="NCBIfam" id="TIGR01399">
    <property type="entry name" value="hrcV"/>
    <property type="match status" value="1"/>
</dbReference>
<dbReference type="PROSITE" id="PS00994">
    <property type="entry name" value="FHIPEP"/>
    <property type="match status" value="1"/>
</dbReference>
<comment type="similarity">
    <text evidence="2">Belongs to the FHIPEP (flagella/HR/invasion proteins export pore) family.</text>
</comment>
<dbReference type="InterPro" id="IPR042194">
    <property type="entry name" value="FHIPEP_1"/>
</dbReference>
<protein>
    <submittedName>
        <fullName evidence="11">Type III secretion system export apparatus subunit SctV</fullName>
    </submittedName>
</protein>
<feature type="transmembrane region" description="Helical" evidence="10">
    <location>
        <begin position="200"/>
        <end position="222"/>
    </location>
</feature>
<keyword evidence="5" id="KW-0997">Cell inner membrane</keyword>
<accession>A0ABT2LTZ7</accession>
<evidence type="ECO:0000256" key="9">
    <source>
        <dbReference type="SAM" id="MobiDB-lite"/>
    </source>
</evidence>
<feature type="transmembrane region" description="Helical" evidence="10">
    <location>
        <begin position="42"/>
        <end position="61"/>
    </location>
</feature>
<dbReference type="InterPro" id="IPR001712">
    <property type="entry name" value="T3SS_FHIPEP"/>
</dbReference>
<keyword evidence="12" id="KW-1185">Reference proteome</keyword>
<feature type="region of interest" description="Disordered" evidence="9">
    <location>
        <begin position="696"/>
        <end position="720"/>
    </location>
</feature>
<dbReference type="PIRSF" id="PIRSF005419">
    <property type="entry name" value="FlhA"/>
    <property type="match status" value="1"/>
</dbReference>
<feature type="transmembrane region" description="Helical" evidence="10">
    <location>
        <begin position="242"/>
        <end position="262"/>
    </location>
</feature>
<evidence type="ECO:0000256" key="5">
    <source>
        <dbReference type="ARBA" id="ARBA00022519"/>
    </source>
</evidence>
<evidence type="ECO:0000256" key="10">
    <source>
        <dbReference type="SAM" id="Phobius"/>
    </source>
</evidence>
<dbReference type="PRINTS" id="PR00949">
    <property type="entry name" value="TYPE3IMAPROT"/>
</dbReference>
<evidence type="ECO:0000313" key="12">
    <source>
        <dbReference type="Proteomes" id="UP001320831"/>
    </source>
</evidence>
<dbReference type="Proteomes" id="UP001320831">
    <property type="component" value="Unassembled WGS sequence"/>
</dbReference>
<dbReference type="Gene3D" id="3.40.30.60">
    <property type="entry name" value="FHIPEP family, domain 1"/>
    <property type="match status" value="1"/>
</dbReference>
<gene>
    <name evidence="11" type="primary">sctV</name>
    <name evidence="11" type="ORF">N5A92_17595</name>
</gene>
<keyword evidence="4" id="KW-1003">Cell membrane</keyword>
<evidence type="ECO:0000256" key="8">
    <source>
        <dbReference type="ARBA" id="ARBA00023136"/>
    </source>
</evidence>
<evidence type="ECO:0000256" key="1">
    <source>
        <dbReference type="ARBA" id="ARBA00004429"/>
    </source>
</evidence>
<evidence type="ECO:0000256" key="7">
    <source>
        <dbReference type="ARBA" id="ARBA00022989"/>
    </source>
</evidence>
<dbReference type="EMBL" id="JAOCZP010000005">
    <property type="protein sequence ID" value="MCT7376848.1"/>
    <property type="molecule type" value="Genomic_DNA"/>
</dbReference>
<evidence type="ECO:0000256" key="3">
    <source>
        <dbReference type="ARBA" id="ARBA00022448"/>
    </source>
</evidence>
<organism evidence="11 12">
    <name type="scientific">Chelativorans salis</name>
    <dbReference type="NCBI Taxonomy" id="2978478"/>
    <lineage>
        <taxon>Bacteria</taxon>
        <taxon>Pseudomonadati</taxon>
        <taxon>Pseudomonadota</taxon>
        <taxon>Alphaproteobacteria</taxon>
        <taxon>Hyphomicrobiales</taxon>
        <taxon>Phyllobacteriaceae</taxon>
        <taxon>Chelativorans</taxon>
    </lineage>
</organism>
<evidence type="ECO:0000256" key="6">
    <source>
        <dbReference type="ARBA" id="ARBA00022692"/>
    </source>
</evidence>
<dbReference type="Gene3D" id="3.40.50.12790">
    <property type="entry name" value="FHIPEP family, domain 4"/>
    <property type="match status" value="1"/>
</dbReference>
<proteinExistence type="inferred from homology"/>
<dbReference type="Pfam" id="PF00771">
    <property type="entry name" value="FHIPEP"/>
    <property type="match status" value="1"/>
</dbReference>
<dbReference type="InterPro" id="IPR006302">
    <property type="entry name" value="T3SS_HrcV"/>
</dbReference>
<feature type="transmembrane region" description="Helical" evidence="10">
    <location>
        <begin position="108"/>
        <end position="131"/>
    </location>
</feature>
<comment type="caution">
    <text evidence="11">The sequence shown here is derived from an EMBL/GenBank/DDBJ whole genome shotgun (WGS) entry which is preliminary data.</text>
</comment>
<keyword evidence="7 10" id="KW-1133">Transmembrane helix</keyword>
<reference evidence="11 12" key="1">
    <citation type="submission" date="2022-09" db="EMBL/GenBank/DDBJ databases">
        <title>Chelativorans salina sp. nov., a novel slightly halophilic bacterium isolated from a saline lake sediment enrichment.</title>
        <authorList>
            <person name="Gao L."/>
            <person name="Fang B.-Z."/>
            <person name="Li W.-J."/>
        </authorList>
    </citation>
    <scope>NUCLEOTIDE SEQUENCE [LARGE SCALE GENOMIC DNA]</scope>
    <source>
        <strain evidence="11 12">EGI FJ00035</strain>
    </source>
</reference>
<keyword evidence="6 10" id="KW-0812">Transmembrane</keyword>
<dbReference type="PANTHER" id="PTHR30161:SF2">
    <property type="entry name" value="INVASION PROTEIN INVA"/>
    <property type="match status" value="1"/>
</dbReference>
<dbReference type="InterPro" id="IPR025505">
    <property type="entry name" value="FHIPEP_CS"/>
</dbReference>
<evidence type="ECO:0000313" key="11">
    <source>
        <dbReference type="EMBL" id="MCT7376848.1"/>
    </source>
</evidence>